<dbReference type="InterPro" id="IPR036390">
    <property type="entry name" value="WH_DNA-bd_sf"/>
</dbReference>
<protein>
    <submittedName>
        <fullName evidence="5">FCD domain-containing protein</fullName>
    </submittedName>
</protein>
<dbReference type="GeneID" id="87016879"/>
<evidence type="ECO:0000313" key="6">
    <source>
        <dbReference type="Proteomes" id="UP001214756"/>
    </source>
</evidence>
<dbReference type="AlphaFoldDB" id="A0AAJ5VA05"/>
<dbReference type="SMART" id="SM00345">
    <property type="entry name" value="HTH_GNTR"/>
    <property type="match status" value="1"/>
</dbReference>
<evidence type="ECO:0000259" key="4">
    <source>
        <dbReference type="PROSITE" id="PS50949"/>
    </source>
</evidence>
<dbReference type="InterPro" id="IPR008920">
    <property type="entry name" value="TF_FadR/GntR_C"/>
</dbReference>
<dbReference type="RefSeq" id="WP_017829265.1">
    <property type="nucleotide sequence ID" value="NZ_CBDRLE010000001.1"/>
</dbReference>
<dbReference type="SMART" id="SM00895">
    <property type="entry name" value="FCD"/>
    <property type="match status" value="1"/>
</dbReference>
<keyword evidence="3" id="KW-0804">Transcription</keyword>
<dbReference type="PANTHER" id="PTHR43537">
    <property type="entry name" value="TRANSCRIPTIONAL REGULATOR, GNTR FAMILY"/>
    <property type="match status" value="1"/>
</dbReference>
<evidence type="ECO:0000256" key="3">
    <source>
        <dbReference type="ARBA" id="ARBA00023163"/>
    </source>
</evidence>
<dbReference type="CDD" id="cd07377">
    <property type="entry name" value="WHTH_GntR"/>
    <property type="match status" value="1"/>
</dbReference>
<dbReference type="PRINTS" id="PR00035">
    <property type="entry name" value="HTHGNTR"/>
</dbReference>
<reference evidence="5" key="1">
    <citation type="submission" date="2023-02" db="EMBL/GenBank/DDBJ databases">
        <title>Genome sequence of Microbacterium liquefaciens B1075.</title>
        <authorList>
            <person name="Cao J."/>
            <person name="Li X."/>
        </authorList>
    </citation>
    <scope>NUCLEOTIDE SEQUENCE</scope>
    <source>
        <strain evidence="5">B1075</strain>
    </source>
</reference>
<evidence type="ECO:0000256" key="2">
    <source>
        <dbReference type="ARBA" id="ARBA00023125"/>
    </source>
</evidence>
<proteinExistence type="predicted"/>
<dbReference type="GO" id="GO:0003677">
    <property type="term" value="F:DNA binding"/>
    <property type="evidence" value="ECO:0007669"/>
    <property type="project" value="UniProtKB-KW"/>
</dbReference>
<dbReference type="Gene3D" id="1.20.120.530">
    <property type="entry name" value="GntR ligand-binding domain-like"/>
    <property type="match status" value="1"/>
</dbReference>
<dbReference type="PROSITE" id="PS50949">
    <property type="entry name" value="HTH_GNTR"/>
    <property type="match status" value="1"/>
</dbReference>
<organism evidence="5 6">
    <name type="scientific">Microbacterium maritypicum</name>
    <name type="common">Microbacterium liquefaciens</name>
    <dbReference type="NCBI Taxonomy" id="33918"/>
    <lineage>
        <taxon>Bacteria</taxon>
        <taxon>Bacillati</taxon>
        <taxon>Actinomycetota</taxon>
        <taxon>Actinomycetes</taxon>
        <taxon>Micrococcales</taxon>
        <taxon>Microbacteriaceae</taxon>
        <taxon>Microbacterium</taxon>
    </lineage>
</organism>
<dbReference type="Pfam" id="PF00392">
    <property type="entry name" value="GntR"/>
    <property type="match status" value="1"/>
</dbReference>
<dbReference type="PANTHER" id="PTHR43537:SF5">
    <property type="entry name" value="UXU OPERON TRANSCRIPTIONAL REGULATOR"/>
    <property type="match status" value="1"/>
</dbReference>
<dbReference type="Pfam" id="PF07729">
    <property type="entry name" value="FCD"/>
    <property type="match status" value="1"/>
</dbReference>
<sequence>MSERDDAPHDFSRAALQPVSGYQAVAGFLRREMALGRIRPGDRLPPERRLAEQLGVSRETLRQALRILEGSGQIVISRGASGGAFVQDSALDPRLIREEVRTRSAEIGELTEFRSIVESGGAALAAVRRSDADLEAMSQAQQDLAAAVTKAESRIADTDFHIALAEASGNSFIRDAVEEARVRMFEPVDLMSFDFVKESSWHAHEQILEAVRRGDADAADAAMRAHLRTTREEFTRVVES</sequence>
<accession>A0AAJ5VA05</accession>
<evidence type="ECO:0000313" key="5">
    <source>
        <dbReference type="EMBL" id="WEF20398.1"/>
    </source>
</evidence>
<dbReference type="EMBL" id="CP118606">
    <property type="protein sequence ID" value="WEF20398.1"/>
    <property type="molecule type" value="Genomic_DNA"/>
</dbReference>
<name>A0AAJ5VA05_MICMQ</name>
<dbReference type="InterPro" id="IPR011711">
    <property type="entry name" value="GntR_C"/>
</dbReference>
<dbReference type="SUPFAM" id="SSF48008">
    <property type="entry name" value="GntR ligand-binding domain-like"/>
    <property type="match status" value="1"/>
</dbReference>
<dbReference type="InterPro" id="IPR000524">
    <property type="entry name" value="Tscrpt_reg_HTH_GntR"/>
</dbReference>
<keyword evidence="2" id="KW-0238">DNA-binding</keyword>
<dbReference type="SUPFAM" id="SSF46785">
    <property type="entry name" value="Winged helix' DNA-binding domain"/>
    <property type="match status" value="1"/>
</dbReference>
<evidence type="ECO:0000256" key="1">
    <source>
        <dbReference type="ARBA" id="ARBA00023015"/>
    </source>
</evidence>
<dbReference type="Proteomes" id="UP001214756">
    <property type="component" value="Chromosome"/>
</dbReference>
<gene>
    <name evidence="5" type="ORF">PWF71_14060</name>
</gene>
<dbReference type="GO" id="GO:0003700">
    <property type="term" value="F:DNA-binding transcription factor activity"/>
    <property type="evidence" value="ECO:0007669"/>
    <property type="project" value="InterPro"/>
</dbReference>
<dbReference type="InterPro" id="IPR036388">
    <property type="entry name" value="WH-like_DNA-bd_sf"/>
</dbReference>
<keyword evidence="1" id="KW-0805">Transcription regulation</keyword>
<feature type="domain" description="HTH gntR-type" evidence="4">
    <location>
        <begin position="19"/>
        <end position="89"/>
    </location>
</feature>
<dbReference type="Gene3D" id="1.10.10.10">
    <property type="entry name" value="Winged helix-like DNA-binding domain superfamily/Winged helix DNA-binding domain"/>
    <property type="match status" value="1"/>
</dbReference>